<evidence type="ECO:0000313" key="3">
    <source>
        <dbReference type="Proteomes" id="UP000053257"/>
    </source>
</evidence>
<feature type="compositionally biased region" description="Polar residues" evidence="1">
    <location>
        <begin position="1221"/>
        <end position="1233"/>
    </location>
</feature>
<gene>
    <name evidence="2" type="ORF">PHLGIDRAFT_128033</name>
</gene>
<evidence type="ECO:0008006" key="4">
    <source>
        <dbReference type="Google" id="ProtNLM"/>
    </source>
</evidence>
<feature type="region of interest" description="Disordered" evidence="1">
    <location>
        <begin position="1190"/>
        <end position="1233"/>
    </location>
</feature>
<protein>
    <recommendedName>
        <fullName evidence="4">Telomere-associated protein Rif1 N-terminal domain-containing protein</fullName>
    </recommendedName>
</protein>
<evidence type="ECO:0000313" key="2">
    <source>
        <dbReference type="EMBL" id="KIP06854.1"/>
    </source>
</evidence>
<dbReference type="OrthoDB" id="3259617at2759"/>
<organism evidence="2 3">
    <name type="scientific">Phlebiopsis gigantea (strain 11061_1 CR5-6)</name>
    <name type="common">White-rot fungus</name>
    <name type="synonym">Peniophora gigantea</name>
    <dbReference type="NCBI Taxonomy" id="745531"/>
    <lineage>
        <taxon>Eukaryota</taxon>
        <taxon>Fungi</taxon>
        <taxon>Dikarya</taxon>
        <taxon>Basidiomycota</taxon>
        <taxon>Agaricomycotina</taxon>
        <taxon>Agaricomycetes</taxon>
        <taxon>Polyporales</taxon>
        <taxon>Phanerochaetaceae</taxon>
        <taxon>Phlebiopsis</taxon>
    </lineage>
</organism>
<dbReference type="SUPFAM" id="SSF48371">
    <property type="entry name" value="ARM repeat"/>
    <property type="match status" value="1"/>
</dbReference>
<feature type="compositionally biased region" description="Polar residues" evidence="1">
    <location>
        <begin position="1204"/>
        <end position="1214"/>
    </location>
</feature>
<dbReference type="Proteomes" id="UP000053257">
    <property type="component" value="Unassembled WGS sequence"/>
</dbReference>
<feature type="compositionally biased region" description="Polar residues" evidence="1">
    <location>
        <begin position="1127"/>
        <end position="1137"/>
    </location>
</feature>
<reference evidence="2 3" key="1">
    <citation type="journal article" date="2014" name="PLoS Genet.">
        <title>Analysis of the Phlebiopsis gigantea genome, transcriptome and secretome provides insight into its pioneer colonization strategies of wood.</title>
        <authorList>
            <person name="Hori C."/>
            <person name="Ishida T."/>
            <person name="Igarashi K."/>
            <person name="Samejima M."/>
            <person name="Suzuki H."/>
            <person name="Master E."/>
            <person name="Ferreira P."/>
            <person name="Ruiz-Duenas F.J."/>
            <person name="Held B."/>
            <person name="Canessa P."/>
            <person name="Larrondo L.F."/>
            <person name="Schmoll M."/>
            <person name="Druzhinina I.S."/>
            <person name="Kubicek C.P."/>
            <person name="Gaskell J.A."/>
            <person name="Kersten P."/>
            <person name="St John F."/>
            <person name="Glasner J."/>
            <person name="Sabat G."/>
            <person name="Splinter BonDurant S."/>
            <person name="Syed K."/>
            <person name="Yadav J."/>
            <person name="Mgbeahuruike A.C."/>
            <person name="Kovalchuk A."/>
            <person name="Asiegbu F.O."/>
            <person name="Lackner G."/>
            <person name="Hoffmeister D."/>
            <person name="Rencoret J."/>
            <person name="Gutierrez A."/>
            <person name="Sun H."/>
            <person name="Lindquist E."/>
            <person name="Barry K."/>
            <person name="Riley R."/>
            <person name="Grigoriev I.V."/>
            <person name="Henrissat B."/>
            <person name="Kues U."/>
            <person name="Berka R.M."/>
            <person name="Martinez A.T."/>
            <person name="Covert S.F."/>
            <person name="Blanchette R.A."/>
            <person name="Cullen D."/>
        </authorList>
    </citation>
    <scope>NUCLEOTIDE SEQUENCE [LARGE SCALE GENOMIC DNA]</scope>
    <source>
        <strain evidence="2 3">11061_1 CR5-6</strain>
    </source>
</reference>
<proteinExistence type="predicted"/>
<name>A0A0C3NP29_PHLG1</name>
<dbReference type="HOGENOM" id="CLU_264530_0_0_1"/>
<evidence type="ECO:0000256" key="1">
    <source>
        <dbReference type="SAM" id="MobiDB-lite"/>
    </source>
</evidence>
<accession>A0A0C3NP29</accession>
<sequence>MAHDQQATRTPDVFTRKAPANIPANFFKAPIDVLSASLKDSSSQSAAPDLTEAYSVFVDRIKTFLRYTNLANADASLALECLRVHAKIISECIVRDIDRAGRLPPHHDDGHNPENMWRAALDTSEWFSQSRRNTLVAHLAMQLLSCIFAVRLLSTLFTSDELRDLLHSLIRIVQSRSLLGYNASKTRSFAVWVLSTQQLDATVLDTHKNDILLVLKTAMAEGKCGEQLLGDSFKTLHNLLTRYPSLFYVSTSELLGFILTHLHSPSRLLRLRAAYALAGFTHATIELHRSPPSDREIFTSRAHICQQILEYAKAQGVRTKNSSPTKEHTLRDLLAAAIPQSPKEPCGTDTPWAFSVLGSLIVLSEGYLFTSSSLLKMVFRCLPGARNHDWKPLRGLHSFIWRCIIWALARTPHVKNLPPSDDPAETAEQNFRRKVLSTVRQDGRPGVRSALVYALRSMESTPSGPKSTSTPEDEGIRDSLLVIRDLVANPHEALFIEGLGLLRQLTSASGSSASYDNSTSDLTSILPVALLNGSLAHAHVQDLGRVVRKMNDIEVNTVRPLTENEVNAHWEELVCLWELCIKRAVADHPEVTLKGDICTTWQALLLVKTRLTQTHEHLSVAPEFTKRTVGIIHGFIAGTPSDPLASFTHRIIIARQLWRVMKSVFCDPWSCEVYDDLVKAVLVADCDASVREDLENFCAELLSSCSPRILATLDATDCSLDRRRHLWSLTAQLWKSTDAVRSWRDTAAFLSVPLRHWSMSASEEDLWTTLLEQAATSAIVSRRAPDEAIELLCKHILPHSIPAEIIPLFIHYLTLADEQHVPAISLTHLNDFLLADTTQPTHSVLCIFSSLATQIASCPPSTIIRVIDILGDGLRTWISVERGVFTDEEFAENIARFYCTATQKLAAHPDLPVDVLITLDDFLSSPFESCRSEACVHALEDLCEVVRLRTDKFEDVFPARMRLQLAAWYDVVGGPRPSFVPEPSQSQEEHIDGVPSSQVEDVVETSFAGEMPLPHVAAAEDDVADELHVAGAAESTGSNKAQRHVLSDALRINRGREEDKGSEANKGRLFGFDPLPLLPPLFLDHSSSVSSTVLGKRSAMAEQGTAGRKKHRLAPDDAENVGVPSGALTSRPQSARSDISVGVATTGPSVEVATSLDDTARPITLPSPPCTAEAALAHSQSFEVAYEAPELEETQHEHDDTEPQDNVTPGLTHNTSDELKSATNPRIGQDVSRSASLHMIREVLEALKDDKDMPIEDVLSAQEALQEMGSVLTGQLRRRLKRT</sequence>
<feature type="region of interest" description="Disordered" evidence="1">
    <location>
        <begin position="1096"/>
        <end position="1137"/>
    </location>
</feature>
<dbReference type="EMBL" id="KN840509">
    <property type="protein sequence ID" value="KIP06854.1"/>
    <property type="molecule type" value="Genomic_DNA"/>
</dbReference>
<keyword evidence="3" id="KW-1185">Reference proteome</keyword>
<dbReference type="InterPro" id="IPR016024">
    <property type="entry name" value="ARM-type_fold"/>
</dbReference>